<dbReference type="InterPro" id="IPR011009">
    <property type="entry name" value="Kinase-like_dom_sf"/>
</dbReference>
<dbReference type="Pfam" id="PF01636">
    <property type="entry name" value="APH"/>
    <property type="match status" value="1"/>
</dbReference>
<dbReference type="Gene3D" id="3.90.1200.10">
    <property type="match status" value="1"/>
</dbReference>
<dbReference type="STRING" id="1046627.BZARG_76"/>
<feature type="domain" description="Aminoglycoside phosphotransferase" evidence="1">
    <location>
        <begin position="21"/>
        <end position="255"/>
    </location>
</feature>
<dbReference type="InterPro" id="IPR002575">
    <property type="entry name" value="Aminoglycoside_PTrfase"/>
</dbReference>
<dbReference type="EMBL" id="AFXZ01000002">
    <property type="protein sequence ID" value="EGV44802.1"/>
    <property type="molecule type" value="Genomic_DNA"/>
</dbReference>
<dbReference type="OrthoDB" id="526037at2"/>
<reference evidence="2 3" key="1">
    <citation type="journal article" date="2008" name="Int. J. Syst. Evol. Microbiol.">
        <title>Bizionia argentinensis sp. nov., isolated from surface marine water in Antarctica.</title>
        <authorList>
            <person name="Bercovich A."/>
            <person name="Vazquez S.C."/>
            <person name="Yankilevich P."/>
            <person name="Coria S.H."/>
            <person name="Foti M."/>
            <person name="Hernandez E."/>
            <person name="Vidal A."/>
            <person name="Ruberto L."/>
            <person name="Melo C."/>
            <person name="Marenssi S."/>
            <person name="Criscuolo M."/>
            <person name="Memoli M."/>
            <person name="Arguelles M."/>
            <person name="Mac Cormack W.P."/>
        </authorList>
    </citation>
    <scope>NUCLEOTIDE SEQUENCE [LARGE SCALE GENOMIC DNA]</scope>
    <source>
        <strain evidence="2 3">JUB59</strain>
    </source>
</reference>
<comment type="caution">
    <text evidence="2">The sequence shown here is derived from an EMBL/GenBank/DDBJ whole genome shotgun (WGS) entry which is preliminary data.</text>
</comment>
<evidence type="ECO:0000313" key="3">
    <source>
        <dbReference type="Proteomes" id="UP000003730"/>
    </source>
</evidence>
<accession>G2E965</accession>
<dbReference type="RefSeq" id="WP_008634271.1">
    <property type="nucleotide sequence ID" value="NZ_AFXZ01000002.1"/>
</dbReference>
<keyword evidence="2" id="KW-0808">Transferase</keyword>
<dbReference type="Proteomes" id="UP000003730">
    <property type="component" value="Unassembled WGS sequence"/>
</dbReference>
<organism evidence="2 3">
    <name type="scientific">Bizionia argentinensis JUB59</name>
    <dbReference type="NCBI Taxonomy" id="1046627"/>
    <lineage>
        <taxon>Bacteria</taxon>
        <taxon>Pseudomonadati</taxon>
        <taxon>Bacteroidota</taxon>
        <taxon>Flavobacteriia</taxon>
        <taxon>Flavobacteriales</taxon>
        <taxon>Flavobacteriaceae</taxon>
        <taxon>Bizionia</taxon>
    </lineage>
</organism>
<dbReference type="PANTHER" id="PTHR21064:SF5">
    <property type="entry name" value="SLR1880 PROTEIN"/>
    <property type="match status" value="1"/>
</dbReference>
<evidence type="ECO:0000313" key="2">
    <source>
        <dbReference type="EMBL" id="EGV44802.1"/>
    </source>
</evidence>
<dbReference type="InterPro" id="IPR050249">
    <property type="entry name" value="Pseudomonas-type_ThrB"/>
</dbReference>
<dbReference type="SUPFAM" id="SSF56112">
    <property type="entry name" value="Protein kinase-like (PK-like)"/>
    <property type="match status" value="1"/>
</dbReference>
<evidence type="ECO:0000259" key="1">
    <source>
        <dbReference type="Pfam" id="PF01636"/>
    </source>
</evidence>
<dbReference type="eggNOG" id="COG2334">
    <property type="taxonomic scope" value="Bacteria"/>
</dbReference>
<protein>
    <submittedName>
        <fullName evidence="2">Aminoglycoside phosphotransferase family protein</fullName>
    </submittedName>
</protein>
<dbReference type="AlphaFoldDB" id="G2E965"/>
<name>G2E965_9FLAO</name>
<sequence length="359" mass="41066">MKTELDFICGVFNIKLPLKSLETLKSGHINDTYLVTSENDDKFVIQKLNSQVFNNAKAVIANKILVCEHLRANYKKTNSPYIAVSYLKTFENNYIFHHEDGFWNVMRFIPKALTIEIAETADLAYEAGKLYGDFIGNTQTILPMSISETLKDFHSVPWRFSQFETALKQAESQRIEKATKLIAFAKQHQTEMCKLATLQADGYFPIRITHNDAKLSNILFDQNHKGLAVIDLDTVMPGLIHYDFGDSVRSICAAAAEDETDLNKIKIDLKLYEAYCKGFALKTKSILTTEEIAFLPLSVQTIIYIMGLRFLTDFLNNDSYYKTAYDTHNFDRAVNQFTLLQSVFNNLDCIHYITKTQFT</sequence>
<dbReference type="PANTHER" id="PTHR21064">
    <property type="entry name" value="AMINOGLYCOSIDE PHOSPHOTRANSFERASE DOMAIN-CONTAINING PROTEIN-RELATED"/>
    <property type="match status" value="1"/>
</dbReference>
<gene>
    <name evidence="2" type="ORF">BZARG_76</name>
</gene>
<dbReference type="GO" id="GO:0016740">
    <property type="term" value="F:transferase activity"/>
    <property type="evidence" value="ECO:0007669"/>
    <property type="project" value="UniProtKB-KW"/>
</dbReference>
<proteinExistence type="predicted"/>
<keyword evidence="3" id="KW-1185">Reference proteome</keyword>